<protein>
    <submittedName>
        <fullName evidence="1">Uncharacterized protein</fullName>
    </submittedName>
</protein>
<organism evidence="1 2">
    <name type="scientific">Symbiodinium microadriaticum</name>
    <name type="common">Dinoflagellate</name>
    <name type="synonym">Zooxanthella microadriatica</name>
    <dbReference type="NCBI Taxonomy" id="2951"/>
    <lineage>
        <taxon>Eukaryota</taxon>
        <taxon>Sar</taxon>
        <taxon>Alveolata</taxon>
        <taxon>Dinophyceae</taxon>
        <taxon>Suessiales</taxon>
        <taxon>Symbiodiniaceae</taxon>
        <taxon>Symbiodinium</taxon>
    </lineage>
</organism>
<gene>
    <name evidence="1" type="ORF">AK812_SmicGene26342</name>
</gene>
<keyword evidence="2" id="KW-1185">Reference proteome</keyword>
<proteinExistence type="predicted"/>
<dbReference type="Proteomes" id="UP000186817">
    <property type="component" value="Unassembled WGS sequence"/>
</dbReference>
<accession>A0A1Q9D9S2</accession>
<dbReference type="EMBL" id="LSRX01000644">
    <property type="protein sequence ID" value="OLP91897.1"/>
    <property type="molecule type" value="Genomic_DNA"/>
</dbReference>
<comment type="caution">
    <text evidence="1">The sequence shown here is derived from an EMBL/GenBank/DDBJ whole genome shotgun (WGS) entry which is preliminary data.</text>
</comment>
<evidence type="ECO:0000313" key="2">
    <source>
        <dbReference type="Proteomes" id="UP000186817"/>
    </source>
</evidence>
<dbReference type="OrthoDB" id="437357at2759"/>
<dbReference type="AlphaFoldDB" id="A0A1Q9D9S2"/>
<sequence length="179" mass="20026">MEPAADGNKEAPESVANSLRFLREACGAEVFAAQAWRPTLLKPSDAEIDAWLATEELLAAKEAEAEREATSWRLSAASLQPSGLSFQSIYKSYTPEERQHADNLRIYDAIGIPLFCPWYLILGKLFATEDALYEAAPETFITGLRLVLAIVACFVLFLHSQAFGECWILGQRPDEWLWE</sequence>
<reference evidence="1 2" key="1">
    <citation type="submission" date="2016-02" db="EMBL/GenBank/DDBJ databases">
        <title>Genome analysis of coral dinoflagellate symbionts highlights evolutionary adaptations to a symbiotic lifestyle.</title>
        <authorList>
            <person name="Aranda M."/>
            <person name="Li Y."/>
            <person name="Liew Y.J."/>
            <person name="Baumgarten S."/>
            <person name="Simakov O."/>
            <person name="Wilson M."/>
            <person name="Piel J."/>
            <person name="Ashoor H."/>
            <person name="Bougouffa S."/>
            <person name="Bajic V.B."/>
            <person name="Ryu T."/>
            <person name="Ravasi T."/>
            <person name="Bayer T."/>
            <person name="Micklem G."/>
            <person name="Kim H."/>
            <person name="Bhak J."/>
            <person name="Lajeunesse T.C."/>
            <person name="Voolstra C.R."/>
        </authorList>
    </citation>
    <scope>NUCLEOTIDE SEQUENCE [LARGE SCALE GENOMIC DNA]</scope>
    <source>
        <strain evidence="1 2">CCMP2467</strain>
    </source>
</reference>
<evidence type="ECO:0000313" key="1">
    <source>
        <dbReference type="EMBL" id="OLP91897.1"/>
    </source>
</evidence>
<name>A0A1Q9D9S2_SYMMI</name>